<dbReference type="NCBIfam" id="NF012211">
    <property type="entry name" value="tand_rpt_95"/>
    <property type="match status" value="2"/>
</dbReference>
<dbReference type="GO" id="GO:0007156">
    <property type="term" value="P:homophilic cell adhesion via plasma membrane adhesion molecules"/>
    <property type="evidence" value="ECO:0007669"/>
    <property type="project" value="InterPro"/>
</dbReference>
<sequence length="741" mass="77051">MGFGAYISMGNIAAGQIVVVNDEGTVRVLLDGEIPKPGEVVMQQGNELPNVNKAPIELAVVQGDGTSRGITEDVAEIFAALESGQDPTQLGEEFDTAAGTDAGSSLTSLETVQRVADESMAKTEFITEGLEALGLSRTQSLSVLEQYRFAFKDPVFVDANTQALGAALAVVTDEDTQLNGLLLATDGNEDTLTFELDSGPGNGTVEVNTDGSWTYTPNENYNGSDSFVVTVDDGNGGTDSLTVDVTINPINDAPVFVDGDQPLVDDIQVTTKEDQAVNGQVTATDIENDTLSYTVTTQPENGTASVDSEGNWVFTPEQDFNGENSFIVQVSDGNGGFDFVTVNVDVLAVADMEVIGGEPVTESDDAYLSFNVNLDEVVSEDVLLALTLGKDGDSATKGIDYEEQLYVSDGAGGYRELTDADLVILSGGTNLEVFVKVIDDRLLEGNETVSLTAETTSGFVKNDTADGTSSIVDDTPNSDDTVYVKISVDADSVSEGGELTYTLTLVDSDGNPVTPPAGTLVSGDLNWSGAAAGGADTSALPESFTIGDSGSFEFTIDAIDDFLKEGSEALNVAVDNVTDNGQFEAVAADPDHGSVSSAIVDENNPNSDDTVYVKISVDADSVSEGGELTYTLTLVDSDGNPVTPPAGTLVSGDLNWSGAAAGGADTSALPESFTIGDSGSFEFKVDAIDDFLKEGSEALHVAVDNVSDNGQFEAVAADPDHGSVSSAIVDENNPNSDDTVY</sequence>
<dbReference type="SUPFAM" id="SSF141072">
    <property type="entry name" value="CalX-like"/>
    <property type="match status" value="1"/>
</dbReference>
<dbReference type="Proteomes" id="UP000273252">
    <property type="component" value="Unassembled WGS sequence"/>
</dbReference>
<name>A0A3A6QHI2_9VIBR</name>
<evidence type="ECO:0000313" key="3">
    <source>
        <dbReference type="EMBL" id="RJX65757.1"/>
    </source>
</evidence>
<dbReference type="GO" id="GO:0005509">
    <property type="term" value="F:calcium ion binding"/>
    <property type="evidence" value="ECO:0007669"/>
    <property type="project" value="InterPro"/>
</dbReference>
<feature type="non-terminal residue" evidence="3">
    <location>
        <position position="741"/>
    </location>
</feature>
<proteinExistence type="predicted"/>
<evidence type="ECO:0000259" key="2">
    <source>
        <dbReference type="PROSITE" id="PS50268"/>
    </source>
</evidence>
<dbReference type="InterPro" id="IPR010221">
    <property type="entry name" value="VCBS_dom"/>
</dbReference>
<dbReference type="PROSITE" id="PS50268">
    <property type="entry name" value="CADHERIN_2"/>
    <property type="match status" value="1"/>
</dbReference>
<feature type="compositionally biased region" description="Polar residues" evidence="1">
    <location>
        <begin position="732"/>
        <end position="741"/>
    </location>
</feature>
<protein>
    <submittedName>
        <fullName evidence="3">Tandem-95 repeat protein</fullName>
    </submittedName>
</protein>
<dbReference type="GO" id="GO:0016020">
    <property type="term" value="C:membrane"/>
    <property type="evidence" value="ECO:0007669"/>
    <property type="project" value="InterPro"/>
</dbReference>
<dbReference type="EMBL" id="QVMU01000032">
    <property type="protein sequence ID" value="RJX65757.1"/>
    <property type="molecule type" value="Genomic_DNA"/>
</dbReference>
<dbReference type="RefSeq" id="WP_120035010.1">
    <property type="nucleotide sequence ID" value="NZ_QVMU01000032.1"/>
</dbReference>
<comment type="caution">
    <text evidence="3">The sequence shown here is derived from an EMBL/GenBank/DDBJ whole genome shotgun (WGS) entry which is preliminary data.</text>
</comment>
<feature type="domain" description="Cadherin" evidence="2">
    <location>
        <begin position="171"/>
        <end position="256"/>
    </location>
</feature>
<evidence type="ECO:0000256" key="1">
    <source>
        <dbReference type="SAM" id="MobiDB-lite"/>
    </source>
</evidence>
<evidence type="ECO:0000313" key="4">
    <source>
        <dbReference type="Proteomes" id="UP000273252"/>
    </source>
</evidence>
<feature type="region of interest" description="Disordered" evidence="1">
    <location>
        <begin position="720"/>
        <end position="741"/>
    </location>
</feature>
<dbReference type="NCBIfam" id="TIGR01965">
    <property type="entry name" value="VCBS_repeat"/>
    <property type="match status" value="1"/>
</dbReference>
<gene>
    <name evidence="3" type="ORF">DZ860_21200</name>
</gene>
<dbReference type="Gene3D" id="2.60.40.3440">
    <property type="match status" value="2"/>
</dbReference>
<dbReference type="Pfam" id="PF17963">
    <property type="entry name" value="Big_9"/>
    <property type="match status" value="2"/>
</dbReference>
<reference evidence="3 4" key="1">
    <citation type="submission" date="2018-08" db="EMBL/GenBank/DDBJ databases">
        <title>Vibrio isolated from the Eastern China Marginal Seas.</title>
        <authorList>
            <person name="Li Y."/>
        </authorList>
    </citation>
    <scope>NUCLEOTIDE SEQUENCE [LARGE SCALE GENOMIC DNA]</scope>
    <source>
        <strain evidence="3 4">BEI233</strain>
    </source>
</reference>
<dbReference type="InterPro" id="IPR002126">
    <property type="entry name" value="Cadherin-like_dom"/>
</dbReference>
<dbReference type="Gene3D" id="2.60.40.2030">
    <property type="match status" value="1"/>
</dbReference>
<dbReference type="AlphaFoldDB" id="A0A3A6QHI2"/>
<dbReference type="InterPro" id="IPR038081">
    <property type="entry name" value="CalX-like_sf"/>
</dbReference>
<keyword evidence="4" id="KW-1185">Reference proteome</keyword>
<organism evidence="3 4">
    <name type="scientific">Vibrio sinensis</name>
    <dbReference type="NCBI Taxonomy" id="2302434"/>
    <lineage>
        <taxon>Bacteria</taxon>
        <taxon>Pseudomonadati</taxon>
        <taxon>Pseudomonadota</taxon>
        <taxon>Gammaproteobacteria</taxon>
        <taxon>Vibrionales</taxon>
        <taxon>Vibrionaceae</taxon>
        <taxon>Vibrio</taxon>
    </lineage>
</organism>
<accession>A0A3A6QHI2</accession>